<reference evidence="2 3" key="1">
    <citation type="submission" date="2023-07" db="EMBL/GenBank/DDBJ databases">
        <title>Genomic Encyclopedia of Type Strains, Phase IV (KMG-IV): sequencing the most valuable type-strain genomes for metagenomic binning, comparative biology and taxonomic classification.</title>
        <authorList>
            <person name="Goeker M."/>
        </authorList>
    </citation>
    <scope>NUCLEOTIDE SEQUENCE [LARGE SCALE GENOMIC DNA]</scope>
    <source>
        <strain evidence="2 3">DSM 12751</strain>
    </source>
</reference>
<dbReference type="Gene3D" id="3.40.50.300">
    <property type="entry name" value="P-loop containing nucleotide triphosphate hydrolases"/>
    <property type="match status" value="1"/>
</dbReference>
<dbReference type="SUPFAM" id="SSF52540">
    <property type="entry name" value="P-loop containing nucleoside triphosphate hydrolases"/>
    <property type="match status" value="1"/>
</dbReference>
<protein>
    <submittedName>
        <fullName evidence="2">MoxR-like ATPase</fullName>
    </submittedName>
</protein>
<dbReference type="Pfam" id="PF07728">
    <property type="entry name" value="AAA_5"/>
    <property type="match status" value="1"/>
</dbReference>
<dbReference type="CDD" id="cd00009">
    <property type="entry name" value="AAA"/>
    <property type="match status" value="1"/>
</dbReference>
<dbReference type="Proteomes" id="UP001235840">
    <property type="component" value="Unassembled WGS sequence"/>
</dbReference>
<dbReference type="InterPro" id="IPR027417">
    <property type="entry name" value="P-loop_NTPase"/>
</dbReference>
<keyword evidence="3" id="KW-1185">Reference proteome</keyword>
<dbReference type="InterPro" id="IPR003593">
    <property type="entry name" value="AAA+_ATPase"/>
</dbReference>
<dbReference type="EMBL" id="JAUSTY010000016">
    <property type="protein sequence ID" value="MDQ0167447.1"/>
    <property type="molecule type" value="Genomic_DNA"/>
</dbReference>
<feature type="domain" description="AAA+ ATPase" evidence="1">
    <location>
        <begin position="59"/>
        <end position="205"/>
    </location>
</feature>
<dbReference type="InterPro" id="IPR011704">
    <property type="entry name" value="ATPase_dyneun-rel_AAA"/>
</dbReference>
<evidence type="ECO:0000313" key="3">
    <source>
        <dbReference type="Proteomes" id="UP001235840"/>
    </source>
</evidence>
<comment type="caution">
    <text evidence="2">The sequence shown here is derived from an EMBL/GenBank/DDBJ whole genome shotgun (WGS) entry which is preliminary data.</text>
</comment>
<accession>A0ABT9W301</accession>
<gene>
    <name evidence="2" type="ORF">J2S11_003372</name>
</gene>
<evidence type="ECO:0000259" key="1">
    <source>
        <dbReference type="SMART" id="SM00382"/>
    </source>
</evidence>
<name>A0ABT9W301_9BACI</name>
<organism evidence="2 3">
    <name type="scientific">Caldalkalibacillus horti</name>
    <dbReference type="NCBI Taxonomy" id="77523"/>
    <lineage>
        <taxon>Bacteria</taxon>
        <taxon>Bacillati</taxon>
        <taxon>Bacillota</taxon>
        <taxon>Bacilli</taxon>
        <taxon>Bacillales</taxon>
        <taxon>Bacillaceae</taxon>
        <taxon>Caldalkalibacillus</taxon>
    </lineage>
</organism>
<evidence type="ECO:0000313" key="2">
    <source>
        <dbReference type="EMBL" id="MDQ0167447.1"/>
    </source>
</evidence>
<sequence length="299" mass="33430">MLEEIKQQLSLPQEIIQHIDQTREVRATYSKEDAELIGQSGYTAPHNDILYDTVVASSLNKNILLQGPTGSGKTKLAEWISHLYQKPMHMINCSVDLDAEAMLGYKTIEYKGDQAHVEFIPGPVVQAMRKGHLLYIDEINMARPETLPILNGILDYRRSLTNPFTTEVIKAKEGFQVIASINIGYIGTVPLNEALKNRFIMIDVPYLQGDHLRSLVTAQSGQKDAKLINILVQLSEDLIFQVKAGQLSEEAASIRALLDAADLSVYLPLGRAIQRAIIDKLEDEREKAIIQNLVETLIK</sequence>
<dbReference type="SMART" id="SM00382">
    <property type="entry name" value="AAA"/>
    <property type="match status" value="1"/>
</dbReference>
<dbReference type="InterPro" id="IPR050764">
    <property type="entry name" value="CbbQ/NirQ/NorQ/GpvN"/>
</dbReference>
<dbReference type="PANTHER" id="PTHR42759:SF1">
    <property type="entry name" value="MAGNESIUM-CHELATASE SUBUNIT CHLD"/>
    <property type="match status" value="1"/>
</dbReference>
<dbReference type="RefSeq" id="WP_370875553.1">
    <property type="nucleotide sequence ID" value="NZ_BAAADK010000001.1"/>
</dbReference>
<dbReference type="PANTHER" id="PTHR42759">
    <property type="entry name" value="MOXR FAMILY PROTEIN"/>
    <property type="match status" value="1"/>
</dbReference>
<proteinExistence type="predicted"/>